<keyword evidence="4" id="KW-1185">Reference proteome</keyword>
<dbReference type="SUPFAM" id="SSF52980">
    <property type="entry name" value="Restriction endonuclease-like"/>
    <property type="match status" value="1"/>
</dbReference>
<accession>C7N589</accession>
<dbReference type="PANTHER" id="PTHR34039">
    <property type="entry name" value="UPF0102 PROTEIN YRAN"/>
    <property type="match status" value="1"/>
</dbReference>
<dbReference type="InterPro" id="IPR011335">
    <property type="entry name" value="Restrct_endonuc-II-like"/>
</dbReference>
<dbReference type="InterPro" id="IPR003509">
    <property type="entry name" value="UPF0102_YraN-like"/>
</dbReference>
<keyword evidence="3" id="KW-0378">Hydrolase</keyword>
<organism evidence="3 4">
    <name type="scientific">Slackia heliotrinireducens (strain ATCC 29202 / DSM 20476 / NCTC 11029 / RHS 1)</name>
    <name type="common">Peptococcus heliotrinreducens</name>
    <dbReference type="NCBI Taxonomy" id="471855"/>
    <lineage>
        <taxon>Bacteria</taxon>
        <taxon>Bacillati</taxon>
        <taxon>Actinomycetota</taxon>
        <taxon>Coriobacteriia</taxon>
        <taxon>Eggerthellales</taxon>
        <taxon>Eggerthellaceae</taxon>
        <taxon>Slackia</taxon>
    </lineage>
</organism>
<dbReference type="InterPro" id="IPR011856">
    <property type="entry name" value="tRNA_endonuc-like_dom_sf"/>
</dbReference>
<evidence type="ECO:0000256" key="2">
    <source>
        <dbReference type="HAMAP-Rule" id="MF_00048"/>
    </source>
</evidence>
<dbReference type="HAMAP" id="MF_00048">
    <property type="entry name" value="UPF0102"/>
    <property type="match status" value="1"/>
</dbReference>
<sequence>MDNMVYGKNPDEPAEVEPRHVVTEEVDEESFGNDEPFGPYRLSREMDPKELGRRGEACACMLLDYKGYEILERNWKCPAGEADIIAIDENGTLVFVEVKTRRGVENGLPEEAIGRAKRARYEKIAAYYLSQYTGPDTALRFDTIALLVMDNYRALVRHIVNAFGQGD</sequence>
<proteinExistence type="inferred from homology"/>
<name>C7N589_SLAHD</name>
<dbReference type="KEGG" id="shi:Shel_10390"/>
<dbReference type="RefSeq" id="WP_012798178.1">
    <property type="nucleotide sequence ID" value="NC_013165.1"/>
</dbReference>
<keyword evidence="3" id="KW-0540">Nuclease</keyword>
<dbReference type="Proteomes" id="UP000002026">
    <property type="component" value="Chromosome"/>
</dbReference>
<dbReference type="CDD" id="cd20736">
    <property type="entry name" value="PoNe_Nuclease"/>
    <property type="match status" value="1"/>
</dbReference>
<evidence type="ECO:0000256" key="1">
    <source>
        <dbReference type="ARBA" id="ARBA00006738"/>
    </source>
</evidence>
<keyword evidence="3" id="KW-0255">Endonuclease</keyword>
<gene>
    <name evidence="3" type="ordered locus">Shel_10390</name>
</gene>
<evidence type="ECO:0000313" key="4">
    <source>
        <dbReference type="Proteomes" id="UP000002026"/>
    </source>
</evidence>
<dbReference type="STRING" id="471855.Shel_10390"/>
<dbReference type="NCBIfam" id="NF009154">
    <property type="entry name" value="PRK12497.3-3"/>
    <property type="match status" value="1"/>
</dbReference>
<dbReference type="eggNOG" id="COG0792">
    <property type="taxonomic scope" value="Bacteria"/>
</dbReference>
<dbReference type="PANTHER" id="PTHR34039:SF1">
    <property type="entry name" value="UPF0102 PROTEIN YRAN"/>
    <property type="match status" value="1"/>
</dbReference>
<dbReference type="HOGENOM" id="CLU_115353_2_0_11"/>
<protein>
    <recommendedName>
        <fullName evidence="2">UPF0102 protein Shel_10390</fullName>
    </recommendedName>
</protein>
<dbReference type="GO" id="GO:0004519">
    <property type="term" value="F:endonuclease activity"/>
    <property type="evidence" value="ECO:0007669"/>
    <property type="project" value="UniProtKB-KW"/>
</dbReference>
<dbReference type="Gene3D" id="3.40.1350.10">
    <property type="match status" value="1"/>
</dbReference>
<dbReference type="AlphaFoldDB" id="C7N589"/>
<dbReference type="EMBL" id="CP001684">
    <property type="protein sequence ID" value="ACV22074.1"/>
    <property type="molecule type" value="Genomic_DNA"/>
</dbReference>
<dbReference type="GO" id="GO:0003676">
    <property type="term" value="F:nucleic acid binding"/>
    <property type="evidence" value="ECO:0007669"/>
    <property type="project" value="InterPro"/>
</dbReference>
<evidence type="ECO:0000313" key="3">
    <source>
        <dbReference type="EMBL" id="ACV22074.1"/>
    </source>
</evidence>
<comment type="similarity">
    <text evidence="1 2">Belongs to the UPF0102 family.</text>
</comment>
<reference evidence="3 4" key="1">
    <citation type="journal article" date="2009" name="Stand. Genomic Sci.">
        <title>Complete genome sequence of Slackia heliotrinireducens type strain (RHS 1).</title>
        <authorList>
            <person name="Pukall R."/>
            <person name="Lapidus A."/>
            <person name="Nolan M."/>
            <person name="Copeland A."/>
            <person name="Glavina Del Rio T."/>
            <person name="Lucas S."/>
            <person name="Chen F."/>
            <person name="Tice H."/>
            <person name="Cheng J.F."/>
            <person name="Chertkov O."/>
            <person name="Bruce D."/>
            <person name="Goodwin L."/>
            <person name="Kuske C."/>
            <person name="Brettin T."/>
            <person name="Detter J.C."/>
            <person name="Han C."/>
            <person name="Pitluck S."/>
            <person name="Pati A."/>
            <person name="Mavrommatis K."/>
            <person name="Ivanova N."/>
            <person name="Ovchinnikova G."/>
            <person name="Chen A."/>
            <person name="Palaniappan K."/>
            <person name="Schneider S."/>
            <person name="Rohde M."/>
            <person name="Chain P."/>
            <person name="D'haeseleer P."/>
            <person name="Goker M."/>
            <person name="Bristow J."/>
            <person name="Eisen J.A."/>
            <person name="Markowitz V."/>
            <person name="Kyrpides N.C."/>
            <person name="Klenk H.P."/>
            <person name="Hugenholtz P."/>
        </authorList>
    </citation>
    <scope>NUCLEOTIDE SEQUENCE [LARGE SCALE GENOMIC DNA]</scope>
    <source>
        <strain evidence="4">ATCC 29202 / DSM 20476 / NCTC 11029 / RHS 1</strain>
    </source>
</reference>
<dbReference type="Pfam" id="PF02021">
    <property type="entry name" value="UPF0102"/>
    <property type="match status" value="1"/>
</dbReference>